<protein>
    <recommendedName>
        <fullName evidence="1">Tf2-1-like SH3-like domain-containing protein</fullName>
    </recommendedName>
</protein>
<organism evidence="2 3">
    <name type="scientific">Mucuna pruriens</name>
    <name type="common">Velvet bean</name>
    <name type="synonym">Dolichos pruriens</name>
    <dbReference type="NCBI Taxonomy" id="157652"/>
    <lineage>
        <taxon>Eukaryota</taxon>
        <taxon>Viridiplantae</taxon>
        <taxon>Streptophyta</taxon>
        <taxon>Embryophyta</taxon>
        <taxon>Tracheophyta</taxon>
        <taxon>Spermatophyta</taxon>
        <taxon>Magnoliopsida</taxon>
        <taxon>eudicotyledons</taxon>
        <taxon>Gunneridae</taxon>
        <taxon>Pentapetalae</taxon>
        <taxon>rosids</taxon>
        <taxon>fabids</taxon>
        <taxon>Fabales</taxon>
        <taxon>Fabaceae</taxon>
        <taxon>Papilionoideae</taxon>
        <taxon>50 kb inversion clade</taxon>
        <taxon>NPAAA clade</taxon>
        <taxon>indigoferoid/millettioid clade</taxon>
        <taxon>Phaseoleae</taxon>
        <taxon>Mucuna</taxon>
    </lineage>
</organism>
<feature type="non-terminal residue" evidence="2">
    <location>
        <position position="1"/>
    </location>
</feature>
<proteinExistence type="predicted"/>
<dbReference type="EMBL" id="QJKJ01004329">
    <property type="protein sequence ID" value="RDX94599.1"/>
    <property type="molecule type" value="Genomic_DNA"/>
</dbReference>
<comment type="caution">
    <text evidence="2">The sequence shown here is derived from an EMBL/GenBank/DDBJ whole genome shotgun (WGS) entry which is preliminary data.</text>
</comment>
<accession>A0A371GVR9</accession>
<name>A0A371GVR9_MUCPR</name>
<dbReference type="Pfam" id="PF24626">
    <property type="entry name" value="SH3_Tf2-1"/>
    <property type="match status" value="1"/>
</dbReference>
<dbReference type="Proteomes" id="UP000257109">
    <property type="component" value="Unassembled WGS sequence"/>
</dbReference>
<evidence type="ECO:0000313" key="3">
    <source>
        <dbReference type="Proteomes" id="UP000257109"/>
    </source>
</evidence>
<dbReference type="InterPro" id="IPR056924">
    <property type="entry name" value="SH3_Tf2-1"/>
</dbReference>
<keyword evidence="3" id="KW-1185">Reference proteome</keyword>
<sequence length="224" mass="25640">MPKAPIRSEFYLFIQEWTQLTMLTELYVQFLFCPCCDLRCKLLQCVDNIIRDLVWVHCRKERIPHLRRSKILPRGDGPFKTIKKINGNAYQVDMSQDFWGSTMVNAIGLTPCVASIEAPNLMTNSLQEGEDDAYMEEESLTLEGPTTIGRLKWIQEDLQHNLATLKDQEKTKEAIICTICRASLIIPICWLVGERGPNCEIYVGQPRSNLSRTCVLMMPSIGIR</sequence>
<evidence type="ECO:0000313" key="2">
    <source>
        <dbReference type="EMBL" id="RDX94599.1"/>
    </source>
</evidence>
<gene>
    <name evidence="2" type="ORF">CR513_22993</name>
</gene>
<dbReference type="AlphaFoldDB" id="A0A371GVR9"/>
<feature type="domain" description="Tf2-1-like SH3-like" evidence="1">
    <location>
        <begin position="52"/>
        <end position="97"/>
    </location>
</feature>
<evidence type="ECO:0000259" key="1">
    <source>
        <dbReference type="Pfam" id="PF24626"/>
    </source>
</evidence>
<reference evidence="2" key="1">
    <citation type="submission" date="2018-05" db="EMBL/GenBank/DDBJ databases">
        <title>Draft genome of Mucuna pruriens seed.</title>
        <authorList>
            <person name="Nnadi N.E."/>
            <person name="Vos R."/>
            <person name="Hasami M.H."/>
            <person name="Devisetty U.K."/>
            <person name="Aguiy J.C."/>
        </authorList>
    </citation>
    <scope>NUCLEOTIDE SEQUENCE [LARGE SCALE GENOMIC DNA]</scope>
    <source>
        <strain evidence="2">JCA_2017</strain>
    </source>
</reference>
<dbReference type="OrthoDB" id="909585at2759"/>